<accession>A0A1D1XZP6</accession>
<keyword evidence="2" id="KW-0808">Transferase</keyword>
<keyword evidence="2" id="KW-0675">Receptor</keyword>
<name>A0A1D1XZP6_9ARAE</name>
<feature type="region of interest" description="Disordered" evidence="1">
    <location>
        <begin position="91"/>
        <end position="113"/>
    </location>
</feature>
<protein>
    <submittedName>
        <fullName evidence="2">Receptor-like protein kinase 5</fullName>
    </submittedName>
</protein>
<evidence type="ECO:0000256" key="1">
    <source>
        <dbReference type="SAM" id="MobiDB-lite"/>
    </source>
</evidence>
<feature type="non-terminal residue" evidence="2">
    <location>
        <position position="1"/>
    </location>
</feature>
<dbReference type="EMBL" id="GDJX01020091">
    <property type="protein sequence ID" value="JAT47845.1"/>
    <property type="molecule type" value="Transcribed_RNA"/>
</dbReference>
<dbReference type="AlphaFoldDB" id="A0A1D1XZP6"/>
<evidence type="ECO:0000313" key="2">
    <source>
        <dbReference type="EMBL" id="JAT47845.1"/>
    </source>
</evidence>
<evidence type="ECO:0000313" key="3">
    <source>
        <dbReference type="EMBL" id="JAT60114.1"/>
    </source>
</evidence>
<organism evidence="2">
    <name type="scientific">Anthurium amnicola</name>
    <dbReference type="NCBI Taxonomy" id="1678845"/>
    <lineage>
        <taxon>Eukaryota</taxon>
        <taxon>Viridiplantae</taxon>
        <taxon>Streptophyta</taxon>
        <taxon>Embryophyta</taxon>
        <taxon>Tracheophyta</taxon>
        <taxon>Spermatophyta</taxon>
        <taxon>Magnoliopsida</taxon>
        <taxon>Liliopsida</taxon>
        <taxon>Araceae</taxon>
        <taxon>Pothoideae</taxon>
        <taxon>Potheae</taxon>
        <taxon>Anthurium</taxon>
    </lineage>
</organism>
<gene>
    <name evidence="2" type="primary">RLK5_2</name>
    <name evidence="3" type="synonym">RLK5_4</name>
    <name evidence="3" type="ORF">g.52349</name>
    <name evidence="2" type="ORF">g.52350</name>
</gene>
<dbReference type="GO" id="GO:0016301">
    <property type="term" value="F:kinase activity"/>
    <property type="evidence" value="ECO:0007669"/>
    <property type="project" value="UniProtKB-KW"/>
</dbReference>
<reference evidence="2" key="1">
    <citation type="submission" date="2015-07" db="EMBL/GenBank/DDBJ databases">
        <title>Transcriptome Assembly of Anthurium amnicola.</title>
        <authorList>
            <person name="Suzuki J."/>
        </authorList>
    </citation>
    <scope>NUCLEOTIDE SEQUENCE</scope>
</reference>
<feature type="compositionally biased region" description="Low complexity" evidence="1">
    <location>
        <begin position="91"/>
        <end position="100"/>
    </location>
</feature>
<keyword evidence="2" id="KW-0418">Kinase</keyword>
<dbReference type="EMBL" id="GDJX01007822">
    <property type="protein sequence ID" value="JAT60114.1"/>
    <property type="molecule type" value="Transcribed_RNA"/>
</dbReference>
<proteinExistence type="predicted"/>
<sequence length="167" mass="17980">EEEEEEEERRLSPASVARPREVLENLLDEFMDDIDRDVMEIHRMVMSVSPESADILAASAVNLRDSGDTRRRAVRRRRLLPRRSRLEVAAAASTTQLAQTEMGSEALANDPNRVSSRCPLDGVSGVGGSSTDAGGRVDENGDVVLSEVGYGPVHMSGGCSGPDVSSI</sequence>